<feature type="compositionally biased region" description="Polar residues" evidence="7">
    <location>
        <begin position="1"/>
        <end position="14"/>
    </location>
</feature>
<sequence>MSDNESVDQPTTSLDVEDDEDGMESAETSPKKRMKRKDKTEKPPEAGIVYMQTIPPLYTVTRVRRVFEQFGEIGRVYLQVEKHRTVTGKKRKKFSEGWVEFKDKKLAKRVAASLNNTPVGGKRRSKAAETLWTLKYLSGFKWVHLTEQLTFEQKVEQQRMRVEISQAKREASFFADQVAKGTHLKQLEEKVLKKGGLWEKYQRQIEQRKSIKDGKKKTKESAEKNDKLFDMIFAE</sequence>
<evidence type="ECO:0000256" key="2">
    <source>
        <dbReference type="ARBA" id="ARBA00005819"/>
    </source>
</evidence>
<dbReference type="InterPro" id="IPR034353">
    <property type="entry name" value="ABT1/ESF2_RRM"/>
</dbReference>
<evidence type="ECO:0000256" key="1">
    <source>
        <dbReference type="ARBA" id="ARBA00004604"/>
    </source>
</evidence>
<dbReference type="InterPro" id="IPR035979">
    <property type="entry name" value="RBD_domain_sf"/>
</dbReference>
<evidence type="ECO:0000313" key="9">
    <source>
        <dbReference type="Proteomes" id="UP000887566"/>
    </source>
</evidence>
<evidence type="ECO:0000256" key="4">
    <source>
        <dbReference type="ARBA" id="ARBA00022884"/>
    </source>
</evidence>
<feature type="region of interest" description="Disordered" evidence="7">
    <location>
        <begin position="1"/>
        <end position="46"/>
    </location>
</feature>
<proteinExistence type="inferred from homology"/>
<keyword evidence="5" id="KW-0539">Nucleus</keyword>
<dbReference type="CDD" id="cd12263">
    <property type="entry name" value="RRM_ABT1_like"/>
    <property type="match status" value="1"/>
</dbReference>
<protein>
    <recommendedName>
        <fullName evidence="3">Activator of basal transcription 1</fullName>
    </recommendedName>
</protein>
<dbReference type="InterPro" id="IPR012677">
    <property type="entry name" value="Nucleotide-bd_a/b_plait_sf"/>
</dbReference>
<dbReference type="GO" id="GO:0000447">
    <property type="term" value="P:endonucleolytic cleavage in ITS1 to separate SSU-rRNA from 5.8S rRNA and LSU-rRNA from tricistronic rRNA transcript (SSU-rRNA, 5.8S rRNA, LSU-rRNA)"/>
    <property type="evidence" value="ECO:0007669"/>
    <property type="project" value="TreeGrafter"/>
</dbReference>
<name>A0A914XE69_9BILA</name>
<organism evidence="9 10">
    <name type="scientific">Plectus sambesii</name>
    <dbReference type="NCBI Taxonomy" id="2011161"/>
    <lineage>
        <taxon>Eukaryota</taxon>
        <taxon>Metazoa</taxon>
        <taxon>Ecdysozoa</taxon>
        <taxon>Nematoda</taxon>
        <taxon>Chromadorea</taxon>
        <taxon>Plectida</taxon>
        <taxon>Plectina</taxon>
        <taxon>Plectoidea</taxon>
        <taxon>Plectidae</taxon>
        <taxon>Plectus</taxon>
    </lineage>
</organism>
<dbReference type="GO" id="GO:0005730">
    <property type="term" value="C:nucleolus"/>
    <property type="evidence" value="ECO:0007669"/>
    <property type="project" value="UniProtKB-SubCell"/>
</dbReference>
<evidence type="ECO:0000313" key="10">
    <source>
        <dbReference type="WBParaSite" id="PSAMB.scaffold80size84254.g1467.t1"/>
    </source>
</evidence>
<keyword evidence="4 6" id="KW-0694">RNA-binding</keyword>
<comment type="subcellular location">
    <subcellularLocation>
        <location evidence="1">Nucleus</location>
        <location evidence="1">Nucleolus</location>
    </subcellularLocation>
</comment>
<dbReference type="GO" id="GO:0000480">
    <property type="term" value="P:endonucleolytic cleavage in 5'-ETS of tricistronic rRNA transcript (SSU-rRNA, 5.8S rRNA, LSU-rRNA)"/>
    <property type="evidence" value="ECO:0007669"/>
    <property type="project" value="TreeGrafter"/>
</dbReference>
<dbReference type="AlphaFoldDB" id="A0A914XE69"/>
<evidence type="ECO:0000256" key="6">
    <source>
        <dbReference type="PROSITE-ProRule" id="PRU00176"/>
    </source>
</evidence>
<keyword evidence="9" id="KW-1185">Reference proteome</keyword>
<dbReference type="PANTHER" id="PTHR12311">
    <property type="entry name" value="ACTIVATOR OF BASAL TRANSCRIPTION 1"/>
    <property type="match status" value="1"/>
</dbReference>
<dbReference type="Proteomes" id="UP000887566">
    <property type="component" value="Unplaced"/>
</dbReference>
<dbReference type="PANTHER" id="PTHR12311:SF7">
    <property type="entry name" value="ACTIVATOR OF BASAL TRANSCRIPTION 1"/>
    <property type="match status" value="1"/>
</dbReference>
<dbReference type="Gene3D" id="3.30.70.330">
    <property type="match status" value="1"/>
</dbReference>
<reference evidence="10" key="1">
    <citation type="submission" date="2022-11" db="UniProtKB">
        <authorList>
            <consortium name="WormBaseParasite"/>
        </authorList>
    </citation>
    <scope>IDENTIFICATION</scope>
</reference>
<dbReference type="SUPFAM" id="SSF54928">
    <property type="entry name" value="RNA-binding domain, RBD"/>
    <property type="match status" value="1"/>
</dbReference>
<evidence type="ECO:0000259" key="8">
    <source>
        <dbReference type="PROSITE" id="PS50102"/>
    </source>
</evidence>
<dbReference type="GO" id="GO:0000472">
    <property type="term" value="P:endonucleolytic cleavage to generate mature 5'-end of SSU-rRNA from (SSU-rRNA, 5.8S rRNA, LSU-rRNA)"/>
    <property type="evidence" value="ECO:0007669"/>
    <property type="project" value="TreeGrafter"/>
</dbReference>
<evidence type="ECO:0000256" key="7">
    <source>
        <dbReference type="SAM" id="MobiDB-lite"/>
    </source>
</evidence>
<dbReference type="GO" id="GO:0003723">
    <property type="term" value="F:RNA binding"/>
    <property type="evidence" value="ECO:0007669"/>
    <property type="project" value="UniProtKB-UniRule"/>
</dbReference>
<feature type="domain" description="RRM" evidence="8">
    <location>
        <begin position="47"/>
        <end position="123"/>
    </location>
</feature>
<dbReference type="InterPro" id="IPR039119">
    <property type="entry name" value="ABT1/Esf2"/>
</dbReference>
<dbReference type="WBParaSite" id="PSAMB.scaffold80size84254.g1467.t1">
    <property type="protein sequence ID" value="PSAMB.scaffold80size84254.g1467.t1"/>
    <property type="gene ID" value="PSAMB.scaffold80size84254.g1467"/>
</dbReference>
<dbReference type="InterPro" id="IPR000504">
    <property type="entry name" value="RRM_dom"/>
</dbReference>
<dbReference type="GO" id="GO:0034462">
    <property type="term" value="P:small-subunit processome assembly"/>
    <property type="evidence" value="ECO:0007669"/>
    <property type="project" value="TreeGrafter"/>
</dbReference>
<dbReference type="PROSITE" id="PS50102">
    <property type="entry name" value="RRM"/>
    <property type="match status" value="1"/>
</dbReference>
<comment type="similarity">
    <text evidence="2">Belongs to the ESF2/ABP1 family.</text>
</comment>
<dbReference type="Pfam" id="PF00076">
    <property type="entry name" value="RRM_1"/>
    <property type="match status" value="1"/>
</dbReference>
<evidence type="ECO:0000256" key="3">
    <source>
        <dbReference type="ARBA" id="ARBA00020737"/>
    </source>
</evidence>
<feature type="compositionally biased region" description="Acidic residues" evidence="7">
    <location>
        <begin position="15"/>
        <end position="24"/>
    </location>
</feature>
<evidence type="ECO:0000256" key="5">
    <source>
        <dbReference type="ARBA" id="ARBA00023242"/>
    </source>
</evidence>
<accession>A0A914XE69</accession>